<name>A0A0M2P0C1_STACC</name>
<dbReference type="SMART" id="SM00382">
    <property type="entry name" value="AAA"/>
    <property type="match status" value="1"/>
</dbReference>
<proteinExistence type="predicted"/>
<keyword evidence="1" id="KW-0813">Transport</keyword>
<organism evidence="5 6">
    <name type="scientific">Staphylococcus cohnii subsp. cohnii</name>
    <dbReference type="NCBI Taxonomy" id="74704"/>
    <lineage>
        <taxon>Bacteria</taxon>
        <taxon>Bacillati</taxon>
        <taxon>Bacillota</taxon>
        <taxon>Bacilli</taxon>
        <taxon>Bacillales</taxon>
        <taxon>Staphylococcaceae</taxon>
        <taxon>Staphylococcus</taxon>
        <taxon>Staphylococcus cohnii species complex</taxon>
    </lineage>
</organism>
<evidence type="ECO:0000256" key="1">
    <source>
        <dbReference type="ARBA" id="ARBA00022448"/>
    </source>
</evidence>
<evidence type="ECO:0000256" key="3">
    <source>
        <dbReference type="ARBA" id="ARBA00022840"/>
    </source>
</evidence>
<dbReference type="PATRIC" id="fig|74704.6.peg.1383"/>
<dbReference type="InterPro" id="IPR003439">
    <property type="entry name" value="ABC_transporter-like_ATP-bd"/>
</dbReference>
<dbReference type="PANTHER" id="PTHR43776:SF8">
    <property type="entry name" value="ABC TRANSPORTER, ATP-BINDING PROTEIN"/>
    <property type="match status" value="1"/>
</dbReference>
<dbReference type="EMBL" id="LAKJ01000002">
    <property type="protein sequence ID" value="KKI65391.1"/>
    <property type="molecule type" value="Genomic_DNA"/>
</dbReference>
<dbReference type="PROSITE" id="PS50893">
    <property type="entry name" value="ABC_TRANSPORTER_2"/>
    <property type="match status" value="1"/>
</dbReference>
<dbReference type="InterPro" id="IPR050319">
    <property type="entry name" value="ABC_transp_ATP-bind"/>
</dbReference>
<dbReference type="GeneID" id="58096517"/>
<dbReference type="Gene3D" id="3.40.50.300">
    <property type="entry name" value="P-loop containing nucleotide triphosphate hydrolases"/>
    <property type="match status" value="1"/>
</dbReference>
<dbReference type="InterPro" id="IPR003593">
    <property type="entry name" value="AAA+_ATPase"/>
</dbReference>
<keyword evidence="2" id="KW-0547">Nucleotide-binding</keyword>
<sequence>MIKLQHINFAYKNAPILKNINLTIASNEKVGIVGESGSGKTTLAHVMLGLLTNYQGHYSTQGLSMLPIFQHAYDSFNPKFKIQTALEEPLRYYKGSQSTADIRTNLKYLMSYMHLEESLLQKFPDELSGGQLQRFNTIRTLMLAPDMLICDEITASLDVIAEQRMIKVLKDYHDQTNKGIIMISHDIAFLNQFVERIVVMKDGEIVDDFPIAYLFSEERAHYTKALLSIY</sequence>
<dbReference type="RefSeq" id="WP_019469964.1">
    <property type="nucleotide sequence ID" value="NZ_BKAS01000001.1"/>
</dbReference>
<dbReference type="Pfam" id="PF00005">
    <property type="entry name" value="ABC_tran"/>
    <property type="match status" value="1"/>
</dbReference>
<comment type="caution">
    <text evidence="5">The sequence shown here is derived from an EMBL/GenBank/DDBJ whole genome shotgun (WGS) entry which is preliminary data.</text>
</comment>
<dbReference type="GO" id="GO:0016887">
    <property type="term" value="F:ATP hydrolysis activity"/>
    <property type="evidence" value="ECO:0007669"/>
    <property type="project" value="InterPro"/>
</dbReference>
<accession>A0A0M2P0C1</accession>
<reference evidence="5 6" key="1">
    <citation type="submission" date="2015-03" db="EMBL/GenBank/DDBJ databases">
        <title>Genome Assembly of Staphylococcus cohnii subsp. cohnii strain G22B2.</title>
        <authorList>
            <person name="Nair G."/>
            <person name="Kaur G."/>
            <person name="Khatri I."/>
            <person name="Singh N.K."/>
            <person name="Sathyabama S."/>
            <person name="Maurya S.K."/>
            <person name="Subramanian S."/>
            <person name="Agrewala J.N."/>
            <person name="Mayilraj S."/>
        </authorList>
    </citation>
    <scope>NUCLEOTIDE SEQUENCE [LARGE SCALE GENOMIC DNA]</scope>
    <source>
        <strain evidence="5 6">G22B2</strain>
    </source>
</reference>
<dbReference type="GO" id="GO:0055085">
    <property type="term" value="P:transmembrane transport"/>
    <property type="evidence" value="ECO:0007669"/>
    <property type="project" value="UniProtKB-ARBA"/>
</dbReference>
<evidence type="ECO:0000313" key="5">
    <source>
        <dbReference type="EMBL" id="KKI65391.1"/>
    </source>
</evidence>
<protein>
    <submittedName>
        <fullName evidence="5">ABC-type dipeptide/oligopeptide/nickel transport system, ATP-binding protein</fullName>
    </submittedName>
</protein>
<gene>
    <name evidence="5" type="ORF">UF66_1348</name>
</gene>
<keyword evidence="3 5" id="KW-0067">ATP-binding</keyword>
<evidence type="ECO:0000313" key="6">
    <source>
        <dbReference type="Proteomes" id="UP000034455"/>
    </source>
</evidence>
<dbReference type="AlphaFoldDB" id="A0A0M2P0C1"/>
<dbReference type="InterPro" id="IPR027417">
    <property type="entry name" value="P-loop_NTPase"/>
</dbReference>
<dbReference type="PANTHER" id="PTHR43776">
    <property type="entry name" value="TRANSPORT ATP-BINDING PROTEIN"/>
    <property type="match status" value="1"/>
</dbReference>
<dbReference type="GO" id="GO:0005524">
    <property type="term" value="F:ATP binding"/>
    <property type="evidence" value="ECO:0007669"/>
    <property type="project" value="UniProtKB-KW"/>
</dbReference>
<evidence type="ECO:0000256" key="2">
    <source>
        <dbReference type="ARBA" id="ARBA00022741"/>
    </source>
</evidence>
<dbReference type="Proteomes" id="UP000034455">
    <property type="component" value="Unassembled WGS sequence"/>
</dbReference>
<dbReference type="SUPFAM" id="SSF52540">
    <property type="entry name" value="P-loop containing nucleoside triphosphate hydrolases"/>
    <property type="match status" value="1"/>
</dbReference>
<feature type="domain" description="ABC transporter" evidence="4">
    <location>
        <begin position="2"/>
        <end position="227"/>
    </location>
</feature>
<evidence type="ECO:0000259" key="4">
    <source>
        <dbReference type="PROSITE" id="PS50893"/>
    </source>
</evidence>